<keyword evidence="1" id="KW-0812">Transmembrane</keyword>
<keyword evidence="1" id="KW-1133">Transmembrane helix</keyword>
<evidence type="ECO:0000256" key="1">
    <source>
        <dbReference type="SAM" id="Phobius"/>
    </source>
</evidence>
<keyword evidence="3" id="KW-1185">Reference proteome</keyword>
<gene>
    <name evidence="2" type="ORF">GCM10009784_02450</name>
</gene>
<accession>A0ABN3AMB7</accession>
<evidence type="ECO:0000313" key="3">
    <source>
        <dbReference type="Proteomes" id="UP001500974"/>
    </source>
</evidence>
<protein>
    <submittedName>
        <fullName evidence="2">Uncharacterized protein</fullName>
    </submittedName>
</protein>
<evidence type="ECO:0000313" key="2">
    <source>
        <dbReference type="EMBL" id="GAA2172351.1"/>
    </source>
</evidence>
<feature type="transmembrane region" description="Helical" evidence="1">
    <location>
        <begin position="12"/>
        <end position="31"/>
    </location>
</feature>
<sequence length="200" mass="21507">MQIYSSVPLQRGWQVLTDLCAIAVVVVAWLFSRATFEAVSGLAVFGRGMEDAGIGFHSSMSDAAERIGGVPLIGDQASAPFLSAAEAGAFFVNAGQDQQNSVAQAAAVVGWAIFLLPVLVLIPLWLVPRVQFVVRSTRARRLSREAGGMELLALRALVLAKPSQLQEVSVDPVRAWREGDPADLERLAKLALKREGVRSR</sequence>
<feature type="transmembrane region" description="Helical" evidence="1">
    <location>
        <begin position="105"/>
        <end position="127"/>
    </location>
</feature>
<keyword evidence="1" id="KW-0472">Membrane</keyword>
<dbReference type="EMBL" id="BAAAON010000001">
    <property type="protein sequence ID" value="GAA2172351.1"/>
    <property type="molecule type" value="Genomic_DNA"/>
</dbReference>
<reference evidence="2 3" key="1">
    <citation type="journal article" date="2019" name="Int. J. Syst. Evol. Microbiol.">
        <title>The Global Catalogue of Microorganisms (GCM) 10K type strain sequencing project: providing services to taxonomists for standard genome sequencing and annotation.</title>
        <authorList>
            <consortium name="The Broad Institute Genomics Platform"/>
            <consortium name="The Broad Institute Genome Sequencing Center for Infectious Disease"/>
            <person name="Wu L."/>
            <person name="Ma J."/>
        </authorList>
    </citation>
    <scope>NUCLEOTIDE SEQUENCE [LARGE SCALE GENOMIC DNA]</scope>
    <source>
        <strain evidence="2 3">JCM 14917</strain>
    </source>
</reference>
<organism evidence="2 3">
    <name type="scientific">Arthrobacter parietis</name>
    <dbReference type="NCBI Taxonomy" id="271434"/>
    <lineage>
        <taxon>Bacteria</taxon>
        <taxon>Bacillati</taxon>
        <taxon>Actinomycetota</taxon>
        <taxon>Actinomycetes</taxon>
        <taxon>Micrococcales</taxon>
        <taxon>Micrococcaceae</taxon>
        <taxon>Arthrobacter</taxon>
    </lineage>
</organism>
<name>A0ABN3AMB7_9MICC</name>
<proteinExistence type="predicted"/>
<dbReference type="Proteomes" id="UP001500974">
    <property type="component" value="Unassembled WGS sequence"/>
</dbReference>
<dbReference type="RefSeq" id="WP_346027196.1">
    <property type="nucleotide sequence ID" value="NZ_BAAAON010000001.1"/>
</dbReference>
<comment type="caution">
    <text evidence="2">The sequence shown here is derived from an EMBL/GenBank/DDBJ whole genome shotgun (WGS) entry which is preliminary data.</text>
</comment>